<feature type="repeat" description="WD" evidence="6">
    <location>
        <begin position="574"/>
        <end position="605"/>
    </location>
</feature>
<feature type="region of interest" description="Disordered" evidence="8">
    <location>
        <begin position="1"/>
        <end position="46"/>
    </location>
</feature>
<dbReference type="InterPro" id="IPR001245">
    <property type="entry name" value="Ser-Thr/Tyr_kinase_cat_dom"/>
</dbReference>
<evidence type="ECO:0000256" key="6">
    <source>
        <dbReference type="PROSITE-ProRule" id="PRU00221"/>
    </source>
</evidence>
<dbReference type="eggNOG" id="COG2319">
    <property type="taxonomic scope" value="Bacteria"/>
</dbReference>
<comment type="caution">
    <text evidence="10">The sequence shown here is derived from an EMBL/GenBank/DDBJ whole genome shotgun (WGS) entry which is preliminary data.</text>
</comment>
<evidence type="ECO:0000256" key="2">
    <source>
        <dbReference type="ARBA" id="ARBA00022574"/>
    </source>
</evidence>
<evidence type="ECO:0000256" key="3">
    <source>
        <dbReference type="ARBA" id="ARBA00022737"/>
    </source>
</evidence>
<dbReference type="PROSITE" id="PS50011">
    <property type="entry name" value="PROTEIN_KINASE_DOM"/>
    <property type="match status" value="1"/>
</dbReference>
<feature type="repeat" description="WD" evidence="6">
    <location>
        <begin position="988"/>
        <end position="1029"/>
    </location>
</feature>
<dbReference type="CDD" id="cd00200">
    <property type="entry name" value="WD40"/>
    <property type="match status" value="2"/>
</dbReference>
<evidence type="ECO:0000256" key="8">
    <source>
        <dbReference type="SAM" id="MobiDB-lite"/>
    </source>
</evidence>
<dbReference type="Pfam" id="PF00400">
    <property type="entry name" value="WD40"/>
    <property type="match status" value="12"/>
</dbReference>
<organism evidence="10 11">
    <name type="scientific">Plesiocystis pacifica SIR-1</name>
    <dbReference type="NCBI Taxonomy" id="391625"/>
    <lineage>
        <taxon>Bacteria</taxon>
        <taxon>Pseudomonadati</taxon>
        <taxon>Myxococcota</taxon>
        <taxon>Polyangia</taxon>
        <taxon>Nannocystales</taxon>
        <taxon>Nannocystaceae</taxon>
        <taxon>Plesiocystis</taxon>
    </lineage>
</organism>
<dbReference type="SMART" id="SM00320">
    <property type="entry name" value="WD40"/>
    <property type="match status" value="14"/>
</dbReference>
<feature type="repeat" description="WD" evidence="6">
    <location>
        <begin position="698"/>
        <end position="728"/>
    </location>
</feature>
<dbReference type="PROSITE" id="PS00678">
    <property type="entry name" value="WD_REPEATS_1"/>
    <property type="match status" value="3"/>
</dbReference>
<feature type="repeat" description="WD" evidence="6">
    <location>
        <begin position="821"/>
        <end position="862"/>
    </location>
</feature>
<dbReference type="GO" id="GO:0005524">
    <property type="term" value="F:ATP binding"/>
    <property type="evidence" value="ECO:0007669"/>
    <property type="project" value="UniProtKB-UniRule"/>
</dbReference>
<dbReference type="EMBL" id="ABCS01000043">
    <property type="protein sequence ID" value="EDM77574.1"/>
    <property type="molecule type" value="Genomic_DNA"/>
</dbReference>
<dbReference type="Gene3D" id="1.10.510.10">
    <property type="entry name" value="Transferase(Phosphotransferase) domain 1"/>
    <property type="match status" value="1"/>
</dbReference>
<keyword evidence="5 7" id="KW-0067">ATP-binding</keyword>
<evidence type="ECO:0000256" key="5">
    <source>
        <dbReference type="ARBA" id="ARBA00022840"/>
    </source>
</evidence>
<dbReference type="PROSITE" id="PS00108">
    <property type="entry name" value="PROTEIN_KINASE_ST"/>
    <property type="match status" value="1"/>
</dbReference>
<feature type="binding site" evidence="7">
    <location>
        <position position="121"/>
    </location>
    <ligand>
        <name>ATP</name>
        <dbReference type="ChEBI" id="CHEBI:30616"/>
    </ligand>
</feature>
<dbReference type="PROSITE" id="PS50082">
    <property type="entry name" value="WD_REPEATS_2"/>
    <property type="match status" value="13"/>
</dbReference>
<reference evidence="10 11" key="1">
    <citation type="submission" date="2007-06" db="EMBL/GenBank/DDBJ databases">
        <authorList>
            <person name="Shimkets L."/>
            <person name="Ferriera S."/>
            <person name="Johnson J."/>
            <person name="Kravitz S."/>
            <person name="Beeson K."/>
            <person name="Sutton G."/>
            <person name="Rogers Y.-H."/>
            <person name="Friedman R."/>
            <person name="Frazier M."/>
            <person name="Venter J.C."/>
        </authorList>
    </citation>
    <scope>NUCLEOTIDE SEQUENCE [LARGE SCALE GENOMIC DNA]</scope>
    <source>
        <strain evidence="10 11">SIR-1</strain>
    </source>
</reference>
<dbReference type="InterPro" id="IPR020472">
    <property type="entry name" value="WD40_PAC1"/>
</dbReference>
<dbReference type="InterPro" id="IPR000719">
    <property type="entry name" value="Prot_kinase_dom"/>
</dbReference>
<dbReference type="InterPro" id="IPR036322">
    <property type="entry name" value="WD40_repeat_dom_sf"/>
</dbReference>
<dbReference type="CDD" id="cd14014">
    <property type="entry name" value="STKc_PknB_like"/>
    <property type="match status" value="1"/>
</dbReference>
<feature type="repeat" description="WD" evidence="6">
    <location>
        <begin position="863"/>
        <end position="904"/>
    </location>
</feature>
<dbReference type="InterPro" id="IPR011047">
    <property type="entry name" value="Quinoprotein_ADH-like_sf"/>
</dbReference>
<keyword evidence="1" id="KW-0808">Transferase</keyword>
<feature type="repeat" description="WD" evidence="6">
    <location>
        <begin position="530"/>
        <end position="571"/>
    </location>
</feature>
<evidence type="ECO:0000256" key="4">
    <source>
        <dbReference type="ARBA" id="ARBA00022741"/>
    </source>
</evidence>
<dbReference type="PANTHER" id="PTHR19848:SF8">
    <property type="entry name" value="F-BOX AND WD REPEAT DOMAIN CONTAINING 7"/>
    <property type="match status" value="1"/>
</dbReference>
<sequence>MEHDEERGETREASQARGRRPSDERTLDGIAETLAPEDPPRPKAGAHLDSAELDAVSIPDAPISLAARQRKAAVAAMLFDEAPQRPVQIARYTVLRELGRGGMGLVYLAYDDQLDRRIALKLLRGAKDHSVAADRMQREAQAMARLSHPNVVAVYEVGSFEGQLFVAMEYVAGRDLRGWLDSLDAAQRSWAEILEPFLQAGEGLAAAHAAGIVHRDFKPDNVLVGNDGRVRVADFGLAYALEGHETPSPSVLELDLAADEGFGTGSKPGSSPGSSPGFATASSSGSSRHNKLDVALTKTGAMVGTPAYMAKEQFAGARTNARTDQFSFCVALWEGLYGQRPFAGNSLGALARAVSEEDILEPPSHAEVPEWLRAVIARGLSADPDERWPSMRALLDALVDDPDVRRRRILRTGAFGLSLALVLTSLSAVAVTKVRQSQRQSYWNDFTEDLLELERRRGLEQATDDARRARDATRMSVFRRFGRKAEAVDHEDPTTAALLLREVETEIRESQAWISAANQTLGRPISHAVFEGHEGLVHTLVFSPDAQTVYSGGAGGKVMRWSVETGAADPETPIIQHEQSVTSLALSPDGHTLVSASEDRSVHLWTDYAPTSSRELTRHGGGVNQVRFDPSGTRVLTASEDGSARIVSVDTSAETLTLDAGSPVNLATFSPDGRRVLTGSDDSKGRVWTAHGELSATLSAHTKPIYRGLFTAAGDILTGSDDGTVRLWRGASRWADGELFIQHDSYVSDLDQRGQLIVSTSTDGSVIARELDASISRQLRPPGERAWTTVLPAVGQHAIVLSFDGTVELRRLSDGSLERSLLGHRQALYVGAADSTGRWLATGSFDGSVRLWPLDRRPLSTALRGHSEALTDIAIDHVGQRLLTTSRDGSARLWSSVDGHQLRQLSASKSSINTSEISPDGRYVALAFVEEGIQLWDTERWEQRVLAEHKTAVVDLAFDSASAQLGSASYDDRATIWNVADGSIRSVLRGHTGNVGCIDFEPGGQRVATASDDATVRIWNTSSGALLTTLNGHEGPIRDLARSPDGHTLATASQDGTARLWPDSNPEHALVLAGHDASVWRVSFDATGERVLTASTDGHARVWQTADGALLETLSDHGGEVWAAIFLPGNRVATASSDQTIRIWTIGDPRPPIVLTGHDASVVGLAATNGRSLVSISVDATARLWDLEQLSYDADALQGALFASTTWCLAPHVRVRELGESSSHAARNFAGCEELHGR</sequence>
<dbReference type="AlphaFoldDB" id="A6G926"/>
<dbReference type="Gene3D" id="2.130.10.10">
    <property type="entry name" value="YVTN repeat-like/Quinoprotein amine dehydrogenase"/>
    <property type="match status" value="5"/>
</dbReference>
<feature type="repeat" description="WD" evidence="6">
    <location>
        <begin position="616"/>
        <end position="657"/>
    </location>
</feature>
<dbReference type="InterPro" id="IPR017441">
    <property type="entry name" value="Protein_kinase_ATP_BS"/>
</dbReference>
<dbReference type="PRINTS" id="PR00320">
    <property type="entry name" value="GPROTEINBRPT"/>
</dbReference>
<dbReference type="InterPro" id="IPR001680">
    <property type="entry name" value="WD40_rpt"/>
</dbReference>
<keyword evidence="3" id="KW-0677">Repeat</keyword>
<feature type="domain" description="Protein kinase" evidence="9">
    <location>
        <begin position="92"/>
        <end position="399"/>
    </location>
</feature>
<keyword evidence="11" id="KW-1185">Reference proteome</keyword>
<evidence type="ECO:0000313" key="10">
    <source>
        <dbReference type="EMBL" id="EDM77574.1"/>
    </source>
</evidence>
<gene>
    <name evidence="10" type="ORF">PPSIR1_02778</name>
</gene>
<dbReference type="InterPro" id="IPR008271">
    <property type="entry name" value="Ser/Thr_kinase_AS"/>
</dbReference>
<proteinExistence type="predicted"/>
<name>A6G926_9BACT</name>
<dbReference type="SUPFAM" id="SSF50998">
    <property type="entry name" value="Quinoprotein alcohol dehydrogenase-like"/>
    <property type="match status" value="1"/>
</dbReference>
<dbReference type="PROSITE" id="PS50294">
    <property type="entry name" value="WD_REPEATS_REGION"/>
    <property type="match status" value="8"/>
</dbReference>
<dbReference type="InterPro" id="IPR019775">
    <property type="entry name" value="WD40_repeat_CS"/>
</dbReference>
<evidence type="ECO:0000259" key="9">
    <source>
        <dbReference type="PROSITE" id="PS50011"/>
    </source>
</evidence>
<evidence type="ECO:0000256" key="1">
    <source>
        <dbReference type="ARBA" id="ARBA00022527"/>
    </source>
</evidence>
<feature type="repeat" description="WD" evidence="6">
    <location>
        <begin position="1155"/>
        <end position="1188"/>
    </location>
</feature>
<dbReference type="PROSITE" id="PS00107">
    <property type="entry name" value="PROTEIN_KINASE_ATP"/>
    <property type="match status" value="1"/>
</dbReference>
<dbReference type="Pfam" id="PF07714">
    <property type="entry name" value="PK_Tyr_Ser-Thr"/>
    <property type="match status" value="1"/>
</dbReference>
<keyword evidence="1" id="KW-0723">Serine/threonine-protein kinase</keyword>
<dbReference type="SUPFAM" id="SSF56112">
    <property type="entry name" value="Protein kinase-like (PK-like)"/>
    <property type="match status" value="1"/>
</dbReference>
<dbReference type="STRING" id="391625.PPSIR1_02778"/>
<feature type="compositionally biased region" description="Basic and acidic residues" evidence="8">
    <location>
        <begin position="1"/>
        <end position="27"/>
    </location>
</feature>
<feature type="repeat" description="WD" evidence="6">
    <location>
        <begin position="1030"/>
        <end position="1061"/>
    </location>
</feature>
<dbReference type="SUPFAM" id="SSF50978">
    <property type="entry name" value="WD40 repeat-like"/>
    <property type="match status" value="1"/>
</dbReference>
<dbReference type="Pfam" id="PF00069">
    <property type="entry name" value="Pkinase"/>
    <property type="match status" value="1"/>
</dbReference>
<dbReference type="PANTHER" id="PTHR19848">
    <property type="entry name" value="WD40 REPEAT PROTEIN"/>
    <property type="match status" value="1"/>
</dbReference>
<protein>
    <submittedName>
        <fullName evidence="10">WD-40 repeat</fullName>
    </submittedName>
</protein>
<keyword evidence="4 7" id="KW-0547">Nucleotide-binding</keyword>
<feature type="region of interest" description="Disordered" evidence="8">
    <location>
        <begin position="262"/>
        <end position="290"/>
    </location>
</feature>
<evidence type="ECO:0000256" key="7">
    <source>
        <dbReference type="PROSITE-ProRule" id="PRU10141"/>
    </source>
</evidence>
<feature type="repeat" description="WD" evidence="6">
    <location>
        <begin position="946"/>
        <end position="987"/>
    </location>
</feature>
<evidence type="ECO:0000313" key="11">
    <source>
        <dbReference type="Proteomes" id="UP000005801"/>
    </source>
</evidence>
<dbReference type="InterPro" id="IPR015943">
    <property type="entry name" value="WD40/YVTN_repeat-like_dom_sf"/>
</dbReference>
<accession>A6G926</accession>
<feature type="repeat" description="WD" evidence="6">
    <location>
        <begin position="1072"/>
        <end position="1113"/>
    </location>
</feature>
<dbReference type="Proteomes" id="UP000005801">
    <property type="component" value="Unassembled WGS sequence"/>
</dbReference>
<dbReference type="eggNOG" id="COG0515">
    <property type="taxonomic scope" value="Bacteria"/>
</dbReference>
<feature type="compositionally biased region" description="Low complexity" evidence="8">
    <location>
        <begin position="265"/>
        <end position="287"/>
    </location>
</feature>
<keyword evidence="1" id="KW-0418">Kinase</keyword>
<feature type="repeat" description="WD" evidence="6">
    <location>
        <begin position="1114"/>
        <end position="1146"/>
    </location>
</feature>
<feature type="repeat" description="WD" evidence="6">
    <location>
        <begin position="664"/>
        <end position="688"/>
    </location>
</feature>
<dbReference type="Gene3D" id="3.30.200.20">
    <property type="entry name" value="Phosphorylase Kinase, domain 1"/>
    <property type="match status" value="1"/>
</dbReference>
<dbReference type="InterPro" id="IPR011009">
    <property type="entry name" value="Kinase-like_dom_sf"/>
</dbReference>
<keyword evidence="2 6" id="KW-0853">WD repeat</keyword>
<dbReference type="GO" id="GO:0004674">
    <property type="term" value="F:protein serine/threonine kinase activity"/>
    <property type="evidence" value="ECO:0007669"/>
    <property type="project" value="UniProtKB-KW"/>
</dbReference>